<dbReference type="PROSITE" id="PS51186">
    <property type="entry name" value="GNAT"/>
    <property type="match status" value="1"/>
</dbReference>
<organism evidence="2 3">
    <name type="scientific">Bizionia echini</name>
    <dbReference type="NCBI Taxonomy" id="649333"/>
    <lineage>
        <taxon>Bacteria</taxon>
        <taxon>Pseudomonadati</taxon>
        <taxon>Bacteroidota</taxon>
        <taxon>Flavobacteriia</taxon>
        <taxon>Flavobacteriales</taxon>
        <taxon>Flavobacteriaceae</taxon>
        <taxon>Bizionia</taxon>
    </lineage>
</organism>
<dbReference type="InterPro" id="IPR000182">
    <property type="entry name" value="GNAT_dom"/>
</dbReference>
<dbReference type="SUPFAM" id="SSF55729">
    <property type="entry name" value="Acyl-CoA N-acyltransferases (Nat)"/>
    <property type="match status" value="1"/>
</dbReference>
<dbReference type="GO" id="GO:0016747">
    <property type="term" value="F:acyltransferase activity, transferring groups other than amino-acyl groups"/>
    <property type="evidence" value="ECO:0007669"/>
    <property type="project" value="InterPro"/>
</dbReference>
<dbReference type="EMBL" id="FOVN01000001">
    <property type="protein sequence ID" value="SFN45560.1"/>
    <property type="molecule type" value="Genomic_DNA"/>
</dbReference>
<dbReference type="Pfam" id="PF00583">
    <property type="entry name" value="Acetyltransf_1"/>
    <property type="match status" value="1"/>
</dbReference>
<feature type="domain" description="N-acetyltransferase" evidence="1">
    <location>
        <begin position="13"/>
        <end position="156"/>
    </location>
</feature>
<dbReference type="CDD" id="cd04301">
    <property type="entry name" value="NAT_SF"/>
    <property type="match status" value="1"/>
</dbReference>
<reference evidence="3" key="1">
    <citation type="submission" date="2016-10" db="EMBL/GenBank/DDBJ databases">
        <authorList>
            <person name="Varghese N."/>
            <person name="Submissions S."/>
        </authorList>
    </citation>
    <scope>NUCLEOTIDE SEQUENCE [LARGE SCALE GENOMIC DNA]</scope>
    <source>
        <strain evidence="3">DSM 23925</strain>
    </source>
</reference>
<proteinExistence type="predicted"/>
<name>A0A1I4Z6N4_9FLAO</name>
<dbReference type="Gene3D" id="3.40.630.30">
    <property type="match status" value="1"/>
</dbReference>
<dbReference type="STRING" id="649333.SAMN04487989_101535"/>
<dbReference type="Proteomes" id="UP000198705">
    <property type="component" value="Unassembled WGS sequence"/>
</dbReference>
<dbReference type="AlphaFoldDB" id="A0A1I4Z6N4"/>
<sequence length="158" mass="18126">MPNGMEEANCIFKTISGIPNDNQIELLLTLYQEIFEDADAAFFIERLKNESDVFSILAFHSNKLIGFKIGYSQSEIIFYSWIGGIKKTFRNQGIGKQLAMIQENHARLSGFKILKTKSMNRFKPMMILNLKNGFNITKIYTNTKGQTKIVFEKSLNKL</sequence>
<keyword evidence="3" id="KW-1185">Reference proteome</keyword>
<dbReference type="RefSeq" id="WP_177208965.1">
    <property type="nucleotide sequence ID" value="NZ_FOVN01000001.1"/>
</dbReference>
<evidence type="ECO:0000259" key="1">
    <source>
        <dbReference type="PROSITE" id="PS51186"/>
    </source>
</evidence>
<accession>A0A1I4Z6N4</accession>
<evidence type="ECO:0000313" key="2">
    <source>
        <dbReference type="EMBL" id="SFN45560.1"/>
    </source>
</evidence>
<gene>
    <name evidence="2" type="ORF">SAMN04487989_101535</name>
</gene>
<protein>
    <recommendedName>
        <fullName evidence="1">N-acetyltransferase domain-containing protein</fullName>
    </recommendedName>
</protein>
<evidence type="ECO:0000313" key="3">
    <source>
        <dbReference type="Proteomes" id="UP000198705"/>
    </source>
</evidence>
<dbReference type="InterPro" id="IPR016181">
    <property type="entry name" value="Acyl_CoA_acyltransferase"/>
</dbReference>